<keyword evidence="3" id="KW-1185">Reference proteome</keyword>
<feature type="region of interest" description="Disordered" evidence="1">
    <location>
        <begin position="37"/>
        <end position="60"/>
    </location>
</feature>
<gene>
    <name evidence="2" type="ORF">SNOD_05745</name>
</gene>
<dbReference type="HOGENOM" id="CLU_2939912_0_0_11"/>
<name>A0A0B5D834_9ACTN</name>
<protein>
    <submittedName>
        <fullName evidence="2">Uncharacterized protein</fullName>
    </submittedName>
</protein>
<evidence type="ECO:0000313" key="2">
    <source>
        <dbReference type="EMBL" id="AJE39578.1"/>
    </source>
</evidence>
<dbReference type="EMBL" id="CP009313">
    <property type="protein sequence ID" value="AJE39578.1"/>
    <property type="molecule type" value="Genomic_DNA"/>
</dbReference>
<reference evidence="2 3" key="2">
    <citation type="journal article" date="2016" name="Appl. Microbiol. Biotechnol.">
        <title>Exploiting the genome sequence of Streptomyces nodosus for enhanced antibiotic production.</title>
        <authorList>
            <person name="Sweeney P."/>
            <person name="Murphy C.D."/>
            <person name="Caffrey P."/>
        </authorList>
    </citation>
    <scope>NUCLEOTIDE SEQUENCE [LARGE SCALE GENOMIC DNA]</scope>
    <source>
        <strain evidence="2 3">ATCC 14899</strain>
    </source>
</reference>
<dbReference type="Proteomes" id="UP000031526">
    <property type="component" value="Chromosome"/>
</dbReference>
<dbReference type="AlphaFoldDB" id="A0A0B5D834"/>
<proteinExistence type="predicted"/>
<organism evidence="2 3">
    <name type="scientific">Streptomyces nodosus</name>
    <dbReference type="NCBI Taxonomy" id="40318"/>
    <lineage>
        <taxon>Bacteria</taxon>
        <taxon>Bacillati</taxon>
        <taxon>Actinomycetota</taxon>
        <taxon>Actinomycetes</taxon>
        <taxon>Kitasatosporales</taxon>
        <taxon>Streptomycetaceae</taxon>
        <taxon>Streptomyces</taxon>
    </lineage>
</organism>
<evidence type="ECO:0000313" key="3">
    <source>
        <dbReference type="Proteomes" id="UP000031526"/>
    </source>
</evidence>
<evidence type="ECO:0000256" key="1">
    <source>
        <dbReference type="SAM" id="MobiDB-lite"/>
    </source>
</evidence>
<reference evidence="3" key="1">
    <citation type="submission" date="2014-09" db="EMBL/GenBank/DDBJ databases">
        <title>Sequence of the Streptomyces nodosus genome.</title>
        <authorList>
            <person name="Sweeney P."/>
            <person name="Stephens N."/>
            <person name="Murphy C."/>
            <person name="Caffrey P."/>
        </authorList>
    </citation>
    <scope>NUCLEOTIDE SEQUENCE [LARGE SCALE GENOMIC DNA]</scope>
    <source>
        <strain evidence="3">ATCC 14899</strain>
    </source>
</reference>
<sequence length="60" mass="6585">MIDFSVSRGTVRCRRLGVLPEFTPLGIRRSAHMLGYGGQFSTEPRPGRVRFGGCRGTGDD</sequence>
<accession>A0A0B5D834</accession>